<dbReference type="InterPro" id="IPR005511">
    <property type="entry name" value="SMP-30"/>
</dbReference>
<dbReference type="SUPFAM" id="SSF63829">
    <property type="entry name" value="Calcium-dependent phosphotriesterase"/>
    <property type="match status" value="1"/>
</dbReference>
<evidence type="ECO:0000256" key="13">
    <source>
        <dbReference type="ARBA" id="ARBA00032464"/>
    </source>
</evidence>
<feature type="binding site" evidence="15">
    <location>
        <position position="223"/>
    </location>
    <ligand>
        <name>a divalent metal cation</name>
        <dbReference type="ChEBI" id="CHEBI:60240"/>
    </ligand>
</feature>
<feature type="domain" description="SMP-30/Gluconolactonase/LRE-like region" evidence="16">
    <location>
        <begin position="16"/>
        <end position="281"/>
    </location>
</feature>
<keyword evidence="11" id="KW-0378">Hydrolase</keyword>
<reference evidence="17" key="1">
    <citation type="journal article" date="2020" name="Cell">
        <title>Large-Scale Comparative Analyses of Tick Genomes Elucidate Their Genetic Diversity and Vector Capacities.</title>
        <authorList>
            <consortium name="Tick Genome and Microbiome Consortium (TIGMIC)"/>
            <person name="Jia N."/>
            <person name="Wang J."/>
            <person name="Shi W."/>
            <person name="Du L."/>
            <person name="Sun Y."/>
            <person name="Zhan W."/>
            <person name="Jiang J.F."/>
            <person name="Wang Q."/>
            <person name="Zhang B."/>
            <person name="Ji P."/>
            <person name="Bell-Sakyi L."/>
            <person name="Cui X.M."/>
            <person name="Yuan T.T."/>
            <person name="Jiang B.G."/>
            <person name="Yang W.F."/>
            <person name="Lam T.T."/>
            <person name="Chang Q.C."/>
            <person name="Ding S.J."/>
            <person name="Wang X.J."/>
            <person name="Zhu J.G."/>
            <person name="Ruan X.D."/>
            <person name="Zhao L."/>
            <person name="Wei J.T."/>
            <person name="Ye R.Z."/>
            <person name="Que T.C."/>
            <person name="Du C.H."/>
            <person name="Zhou Y.H."/>
            <person name="Cheng J.X."/>
            <person name="Dai P.F."/>
            <person name="Guo W.B."/>
            <person name="Han X.H."/>
            <person name="Huang E.J."/>
            <person name="Li L.F."/>
            <person name="Wei W."/>
            <person name="Gao Y.C."/>
            <person name="Liu J.Z."/>
            <person name="Shao H.Z."/>
            <person name="Wang X."/>
            <person name="Wang C.C."/>
            <person name="Yang T.C."/>
            <person name="Huo Q.B."/>
            <person name="Li W."/>
            <person name="Chen H.Y."/>
            <person name="Chen S.E."/>
            <person name="Zhou L.G."/>
            <person name="Ni X.B."/>
            <person name="Tian J.H."/>
            <person name="Sheng Y."/>
            <person name="Liu T."/>
            <person name="Pan Y.S."/>
            <person name="Xia L.Y."/>
            <person name="Li J."/>
            <person name="Zhao F."/>
            <person name="Cao W.C."/>
        </authorList>
    </citation>
    <scope>NUCLEOTIDE SEQUENCE</scope>
    <source>
        <strain evidence="17">Rsan-2018</strain>
    </source>
</reference>
<comment type="similarity">
    <text evidence="6">Belongs to the SMP-30/CGR1 family.</text>
</comment>
<dbReference type="VEuPathDB" id="VectorBase:RSAN_036490"/>
<evidence type="ECO:0000256" key="14">
    <source>
        <dbReference type="PIRSR" id="PIRSR605511-1"/>
    </source>
</evidence>
<evidence type="ECO:0000256" key="6">
    <source>
        <dbReference type="ARBA" id="ARBA00008853"/>
    </source>
</evidence>
<evidence type="ECO:0000313" key="18">
    <source>
        <dbReference type="Proteomes" id="UP000821837"/>
    </source>
</evidence>
<evidence type="ECO:0000256" key="8">
    <source>
        <dbReference type="ARBA" id="ARBA00016808"/>
    </source>
</evidence>
<evidence type="ECO:0000256" key="7">
    <source>
        <dbReference type="ARBA" id="ARBA00013227"/>
    </source>
</evidence>
<comment type="cofactor">
    <cofactor evidence="2">
        <name>Ca(2+)</name>
        <dbReference type="ChEBI" id="CHEBI:29108"/>
    </cofactor>
</comment>
<dbReference type="EMBL" id="JABSTV010001246">
    <property type="protein sequence ID" value="KAH7976862.1"/>
    <property type="molecule type" value="Genomic_DNA"/>
</dbReference>
<evidence type="ECO:0000256" key="4">
    <source>
        <dbReference type="ARBA" id="ARBA00001946"/>
    </source>
</evidence>
<evidence type="ECO:0000256" key="1">
    <source>
        <dbReference type="ARBA" id="ARBA00001589"/>
    </source>
</evidence>
<comment type="caution">
    <text evidence="17">The sequence shown here is derived from an EMBL/GenBank/DDBJ whole genome shotgun (WGS) entry which is preliminary data.</text>
</comment>
<dbReference type="GO" id="GO:0030234">
    <property type="term" value="F:enzyme regulator activity"/>
    <property type="evidence" value="ECO:0007669"/>
    <property type="project" value="InterPro"/>
</dbReference>
<evidence type="ECO:0000256" key="3">
    <source>
        <dbReference type="ARBA" id="ARBA00001936"/>
    </source>
</evidence>
<evidence type="ECO:0000256" key="11">
    <source>
        <dbReference type="ARBA" id="ARBA00022801"/>
    </source>
</evidence>
<evidence type="ECO:0000256" key="5">
    <source>
        <dbReference type="ARBA" id="ARBA00004496"/>
    </source>
</evidence>
<feature type="binding site" evidence="15">
    <location>
        <position position="170"/>
    </location>
    <ligand>
        <name>a divalent metal cation</name>
        <dbReference type="ChEBI" id="CHEBI:60240"/>
    </ligand>
</feature>
<keyword evidence="12" id="KW-0106">Calcium</keyword>
<dbReference type="GO" id="GO:0019853">
    <property type="term" value="P:L-ascorbic acid biosynthetic process"/>
    <property type="evidence" value="ECO:0007669"/>
    <property type="project" value="TreeGrafter"/>
</dbReference>
<name>A0A9D4QEE0_RHISA</name>
<feature type="binding site" evidence="15">
    <location>
        <position position="18"/>
    </location>
    <ligand>
        <name>a divalent metal cation</name>
        <dbReference type="ChEBI" id="CHEBI:60240"/>
    </ligand>
</feature>
<evidence type="ECO:0000256" key="12">
    <source>
        <dbReference type="ARBA" id="ARBA00022837"/>
    </source>
</evidence>
<gene>
    <name evidence="17" type="ORF">HPB52_020693</name>
</gene>
<dbReference type="PRINTS" id="PR01790">
    <property type="entry name" value="SMP30FAMILY"/>
</dbReference>
<dbReference type="Gene3D" id="2.120.10.30">
    <property type="entry name" value="TolB, C-terminal domain"/>
    <property type="match status" value="1"/>
</dbReference>
<evidence type="ECO:0000313" key="17">
    <source>
        <dbReference type="EMBL" id="KAH7976862.1"/>
    </source>
</evidence>
<feature type="active site" description="Proton donor/acceptor" evidence="14">
    <location>
        <position position="223"/>
    </location>
</feature>
<proteinExistence type="inferred from homology"/>
<dbReference type="GO" id="GO:0004341">
    <property type="term" value="F:gluconolactonase activity"/>
    <property type="evidence" value="ECO:0007669"/>
    <property type="project" value="UniProtKB-EC"/>
</dbReference>
<evidence type="ECO:0000256" key="15">
    <source>
        <dbReference type="PIRSR" id="PIRSR605511-2"/>
    </source>
</evidence>
<dbReference type="PANTHER" id="PTHR10907:SF47">
    <property type="entry name" value="REGUCALCIN"/>
    <property type="match status" value="1"/>
</dbReference>
<feature type="binding site" evidence="15">
    <location>
        <position position="123"/>
    </location>
    <ligand>
        <name>substrate</name>
    </ligand>
</feature>
<comment type="subcellular location">
    <subcellularLocation>
        <location evidence="5">Cytoplasm</location>
    </subcellularLocation>
</comment>
<dbReference type="InterPro" id="IPR013658">
    <property type="entry name" value="SGL"/>
</dbReference>
<reference evidence="17" key="2">
    <citation type="submission" date="2021-09" db="EMBL/GenBank/DDBJ databases">
        <authorList>
            <person name="Jia N."/>
            <person name="Wang J."/>
            <person name="Shi W."/>
            <person name="Du L."/>
            <person name="Sun Y."/>
            <person name="Zhan W."/>
            <person name="Jiang J."/>
            <person name="Wang Q."/>
            <person name="Zhang B."/>
            <person name="Ji P."/>
            <person name="Sakyi L.B."/>
            <person name="Cui X."/>
            <person name="Yuan T."/>
            <person name="Jiang B."/>
            <person name="Yang W."/>
            <person name="Lam T.T.-Y."/>
            <person name="Chang Q."/>
            <person name="Ding S."/>
            <person name="Wang X."/>
            <person name="Zhu J."/>
            <person name="Ruan X."/>
            <person name="Zhao L."/>
            <person name="Wei J."/>
            <person name="Que T."/>
            <person name="Du C."/>
            <person name="Cheng J."/>
            <person name="Dai P."/>
            <person name="Han X."/>
            <person name="Huang E."/>
            <person name="Gao Y."/>
            <person name="Liu J."/>
            <person name="Shao H."/>
            <person name="Ye R."/>
            <person name="Li L."/>
            <person name="Wei W."/>
            <person name="Wang X."/>
            <person name="Wang C."/>
            <person name="Huo Q."/>
            <person name="Li W."/>
            <person name="Guo W."/>
            <person name="Chen H."/>
            <person name="Chen S."/>
            <person name="Zhou L."/>
            <person name="Zhou L."/>
            <person name="Ni X."/>
            <person name="Tian J."/>
            <person name="Zhou Y."/>
            <person name="Sheng Y."/>
            <person name="Liu T."/>
            <person name="Pan Y."/>
            <person name="Xia L."/>
            <person name="Li J."/>
            <person name="Zhao F."/>
            <person name="Cao W."/>
        </authorList>
    </citation>
    <scope>NUCLEOTIDE SEQUENCE</scope>
    <source>
        <strain evidence="17">Rsan-2018</strain>
        <tissue evidence="17">Larvae</tissue>
    </source>
</reference>
<accession>A0A9D4QEE0</accession>
<comment type="cofactor">
    <cofactor evidence="3">
        <name>Mn(2+)</name>
        <dbReference type="ChEBI" id="CHEBI:29035"/>
    </cofactor>
</comment>
<dbReference type="Pfam" id="PF08450">
    <property type="entry name" value="SGL"/>
    <property type="match status" value="1"/>
</dbReference>
<organism evidence="17 18">
    <name type="scientific">Rhipicephalus sanguineus</name>
    <name type="common">Brown dog tick</name>
    <name type="synonym">Ixodes sanguineus</name>
    <dbReference type="NCBI Taxonomy" id="34632"/>
    <lineage>
        <taxon>Eukaryota</taxon>
        <taxon>Metazoa</taxon>
        <taxon>Ecdysozoa</taxon>
        <taxon>Arthropoda</taxon>
        <taxon>Chelicerata</taxon>
        <taxon>Arachnida</taxon>
        <taxon>Acari</taxon>
        <taxon>Parasitiformes</taxon>
        <taxon>Ixodida</taxon>
        <taxon>Ixodoidea</taxon>
        <taxon>Ixodidae</taxon>
        <taxon>Rhipicephalinae</taxon>
        <taxon>Rhipicephalus</taxon>
        <taxon>Rhipicephalus</taxon>
    </lineage>
</organism>
<comment type="cofactor">
    <cofactor evidence="15">
        <name>Zn(2+)</name>
        <dbReference type="ChEBI" id="CHEBI:29105"/>
    </cofactor>
    <text evidence="15">Binds 1 divalent metal cation per subunit.</text>
</comment>
<dbReference type="GO" id="GO:0005509">
    <property type="term" value="F:calcium ion binding"/>
    <property type="evidence" value="ECO:0007669"/>
    <property type="project" value="InterPro"/>
</dbReference>
<keyword evidence="9" id="KW-0963">Cytoplasm</keyword>
<feature type="binding site" evidence="15">
    <location>
        <position position="121"/>
    </location>
    <ligand>
        <name>substrate</name>
    </ligand>
</feature>
<dbReference type="EC" id="3.1.1.17" evidence="7"/>
<dbReference type="GO" id="GO:0005737">
    <property type="term" value="C:cytoplasm"/>
    <property type="evidence" value="ECO:0007669"/>
    <property type="project" value="UniProtKB-SubCell"/>
</dbReference>
<keyword evidence="18" id="KW-1185">Reference proteome</keyword>
<comment type="cofactor">
    <cofactor evidence="4">
        <name>Mg(2+)</name>
        <dbReference type="ChEBI" id="CHEBI:18420"/>
    </cofactor>
</comment>
<comment type="catalytic activity">
    <reaction evidence="1">
        <text>D-glucono-1,5-lactone + H2O = D-gluconate + H(+)</text>
        <dbReference type="Rhea" id="RHEA:10440"/>
        <dbReference type="ChEBI" id="CHEBI:15377"/>
        <dbReference type="ChEBI" id="CHEBI:15378"/>
        <dbReference type="ChEBI" id="CHEBI:16217"/>
        <dbReference type="ChEBI" id="CHEBI:18391"/>
        <dbReference type="EC" id="3.1.1.17"/>
    </reaction>
</comment>
<evidence type="ECO:0000256" key="9">
    <source>
        <dbReference type="ARBA" id="ARBA00022490"/>
    </source>
</evidence>
<keyword evidence="15" id="KW-0862">Zinc</keyword>
<dbReference type="AlphaFoldDB" id="A0A9D4QEE0"/>
<dbReference type="InterPro" id="IPR008367">
    <property type="entry name" value="Regucalcin"/>
</dbReference>
<evidence type="ECO:0000259" key="16">
    <source>
        <dbReference type="Pfam" id="PF08450"/>
    </source>
</evidence>
<dbReference type="PRINTS" id="PR01791">
    <property type="entry name" value="REGUCALCIN"/>
</dbReference>
<dbReference type="PANTHER" id="PTHR10907">
    <property type="entry name" value="REGUCALCIN"/>
    <property type="match status" value="1"/>
</dbReference>
<evidence type="ECO:0000256" key="10">
    <source>
        <dbReference type="ARBA" id="ARBA00022723"/>
    </source>
</evidence>
<sequence>MPGLRVRVASKRRCQIGEGPHWDEKAQALLYVDCYAGCVSRLDPETHEDIDTIHFGESHCVIAHNFGAALWYKGTIPFAIPLANHHHKIVIGHNHYVKLTDMKKRHEELIAMVETENAGTRLNDAKCDAAGRLWTGKSTACSQLTLRVFCILSIEKKHIRKHIERITLPNGIAWTADNKKMFFVDSVPGKLYVYDFDLAKGDISEFNAKIILNTAAEDLAFPDGITIDQTDKLWVACYNGGHVVKIDPVTGALVQKVKIPTQLVTSLCFGGPRYEDLFVTTGFIGLSRDQLQSQPDAGAIFKISGIPGTKGLPPNCFAM</sequence>
<evidence type="ECO:0000256" key="2">
    <source>
        <dbReference type="ARBA" id="ARBA00001913"/>
    </source>
</evidence>
<protein>
    <recommendedName>
        <fullName evidence="8">Regucalcin</fullName>
        <ecNumber evidence="7">3.1.1.17</ecNumber>
    </recommendedName>
    <alternativeName>
        <fullName evidence="13">Gluconolactonase</fullName>
    </alternativeName>
</protein>
<dbReference type="Proteomes" id="UP000821837">
    <property type="component" value="Chromosome 10"/>
</dbReference>
<keyword evidence="10 15" id="KW-0479">Metal-binding</keyword>
<dbReference type="InterPro" id="IPR011042">
    <property type="entry name" value="6-blade_b-propeller_TolB-like"/>
</dbReference>